<dbReference type="RefSeq" id="WP_093322429.1">
    <property type="nucleotide sequence ID" value="NZ_FOSZ01000002.1"/>
</dbReference>
<protein>
    <recommendedName>
        <fullName evidence="5">DUF4189 domain-containing protein</fullName>
    </recommendedName>
</protein>
<name>A0A1I4CVG9_9RHOB</name>
<dbReference type="EMBL" id="FOSZ01000002">
    <property type="protein sequence ID" value="SFK83911.1"/>
    <property type="molecule type" value="Genomic_DNA"/>
</dbReference>
<evidence type="ECO:0000313" key="3">
    <source>
        <dbReference type="EMBL" id="SFK83911.1"/>
    </source>
</evidence>
<organism evidence="3 4">
    <name type="scientific">Shimia haliotis</name>
    <dbReference type="NCBI Taxonomy" id="1280847"/>
    <lineage>
        <taxon>Bacteria</taxon>
        <taxon>Pseudomonadati</taxon>
        <taxon>Pseudomonadota</taxon>
        <taxon>Alphaproteobacteria</taxon>
        <taxon>Rhodobacterales</taxon>
        <taxon>Roseobacteraceae</taxon>
    </lineage>
</organism>
<keyword evidence="4" id="KW-1185">Reference proteome</keyword>
<feature type="region of interest" description="Disordered" evidence="1">
    <location>
        <begin position="190"/>
        <end position="211"/>
    </location>
</feature>
<evidence type="ECO:0000256" key="2">
    <source>
        <dbReference type="SAM" id="SignalP"/>
    </source>
</evidence>
<feature type="signal peptide" evidence="2">
    <location>
        <begin position="1"/>
        <end position="26"/>
    </location>
</feature>
<feature type="chain" id="PRO_5011544018" description="DUF4189 domain-containing protein" evidence="2">
    <location>
        <begin position="27"/>
        <end position="211"/>
    </location>
</feature>
<proteinExistence type="predicted"/>
<evidence type="ECO:0008006" key="5">
    <source>
        <dbReference type="Google" id="ProtNLM"/>
    </source>
</evidence>
<dbReference type="Proteomes" id="UP000198851">
    <property type="component" value="Unassembled WGS sequence"/>
</dbReference>
<reference evidence="4" key="1">
    <citation type="submission" date="2016-10" db="EMBL/GenBank/DDBJ databases">
        <authorList>
            <person name="Varghese N."/>
            <person name="Submissions S."/>
        </authorList>
    </citation>
    <scope>NUCLEOTIDE SEQUENCE [LARGE SCALE GENOMIC DNA]</scope>
    <source>
        <strain evidence="4">DSM 28453</strain>
    </source>
</reference>
<evidence type="ECO:0000313" key="4">
    <source>
        <dbReference type="Proteomes" id="UP000198851"/>
    </source>
</evidence>
<gene>
    <name evidence="3" type="ORF">SAMN04488036_102464</name>
</gene>
<dbReference type="OrthoDB" id="7845033at2"/>
<sequence length="211" mass="23351">MIDRIMPLLKTCLICTVALSAGVGHAQGINVEKKKSRLHELSSVKLRGNAKSSFKTFKRKADFYGVFYANPAENTAGYYYNASSLDVADGYARAACEANSRSPFGCVLYARVLPKKHDASATGITLSRQGNKDFREYQRLQDPERYGAFAQSANGASGFSWAEHSRDAAESEALRRCQKAARKLWRKMPKEMRTAATDPSKQACQIVHRSG</sequence>
<evidence type="ECO:0000256" key="1">
    <source>
        <dbReference type="SAM" id="MobiDB-lite"/>
    </source>
</evidence>
<dbReference type="STRING" id="1280847.SAMN04488036_102464"/>
<keyword evidence="2" id="KW-0732">Signal</keyword>
<accession>A0A1I4CVG9</accession>
<dbReference type="AlphaFoldDB" id="A0A1I4CVG9"/>